<dbReference type="RefSeq" id="WP_188456325.1">
    <property type="nucleotide sequence ID" value="NZ_BMFR01000016.1"/>
</dbReference>
<dbReference type="AlphaFoldDB" id="A0A917M779"/>
<gene>
    <name evidence="2" type="ORF">GCM10011398_31440</name>
</gene>
<comment type="caution">
    <text evidence="2">The sequence shown here is derived from an EMBL/GenBank/DDBJ whole genome shotgun (WGS) entry which is preliminary data.</text>
</comment>
<dbReference type="Gene3D" id="3.10.180.10">
    <property type="entry name" value="2,3-Dihydroxybiphenyl 1,2-Dioxygenase, domain 1"/>
    <property type="match status" value="1"/>
</dbReference>
<dbReference type="GO" id="GO:0016829">
    <property type="term" value="F:lyase activity"/>
    <property type="evidence" value="ECO:0007669"/>
    <property type="project" value="UniProtKB-KW"/>
</dbReference>
<dbReference type="Pfam" id="PF00903">
    <property type="entry name" value="Glyoxalase"/>
    <property type="match status" value="1"/>
</dbReference>
<organism evidence="2 3">
    <name type="scientific">Virgibacillus oceani</name>
    <dbReference type="NCBI Taxonomy" id="1479511"/>
    <lineage>
        <taxon>Bacteria</taxon>
        <taxon>Bacillati</taxon>
        <taxon>Bacillota</taxon>
        <taxon>Bacilli</taxon>
        <taxon>Bacillales</taxon>
        <taxon>Bacillaceae</taxon>
        <taxon>Virgibacillus</taxon>
    </lineage>
</organism>
<dbReference type="Proteomes" id="UP000622860">
    <property type="component" value="Unassembled WGS sequence"/>
</dbReference>
<reference evidence="2" key="2">
    <citation type="submission" date="2020-09" db="EMBL/GenBank/DDBJ databases">
        <authorList>
            <person name="Sun Q."/>
            <person name="Zhou Y."/>
        </authorList>
    </citation>
    <scope>NUCLEOTIDE SEQUENCE</scope>
    <source>
        <strain evidence="2">CGMCC 1.12754</strain>
    </source>
</reference>
<dbReference type="InterPro" id="IPR037523">
    <property type="entry name" value="VOC_core"/>
</dbReference>
<name>A0A917M779_9BACI</name>
<dbReference type="InterPro" id="IPR029068">
    <property type="entry name" value="Glyas_Bleomycin-R_OHBP_Dase"/>
</dbReference>
<sequence length="123" mass="14336">MNFKEFGVILFVDRYQKCIHFYKEVLQLEVRNEEDSLVTYNIPSGYLMVEKGGVGSESEKDRSQNPVVLRFNVNSLETEVMKLEKRGVNFYQKRLAFDWGTIAVFQDPDGNRIELGEMTRVNC</sequence>
<evidence type="ECO:0000313" key="3">
    <source>
        <dbReference type="Proteomes" id="UP000622860"/>
    </source>
</evidence>
<evidence type="ECO:0000259" key="1">
    <source>
        <dbReference type="PROSITE" id="PS51819"/>
    </source>
</evidence>
<keyword evidence="2" id="KW-0456">Lyase</keyword>
<feature type="domain" description="VOC" evidence="1">
    <location>
        <begin position="4"/>
        <end position="118"/>
    </location>
</feature>
<accession>A0A917M779</accession>
<proteinExistence type="predicted"/>
<dbReference type="SUPFAM" id="SSF54593">
    <property type="entry name" value="Glyoxalase/Bleomycin resistance protein/Dihydroxybiphenyl dioxygenase"/>
    <property type="match status" value="1"/>
</dbReference>
<dbReference type="PROSITE" id="PS51819">
    <property type="entry name" value="VOC"/>
    <property type="match status" value="1"/>
</dbReference>
<reference evidence="2" key="1">
    <citation type="journal article" date="2014" name="Int. J. Syst. Evol. Microbiol.">
        <title>Complete genome sequence of Corynebacterium casei LMG S-19264T (=DSM 44701T), isolated from a smear-ripened cheese.</title>
        <authorList>
            <consortium name="US DOE Joint Genome Institute (JGI-PGF)"/>
            <person name="Walter F."/>
            <person name="Albersmeier A."/>
            <person name="Kalinowski J."/>
            <person name="Ruckert C."/>
        </authorList>
    </citation>
    <scope>NUCLEOTIDE SEQUENCE</scope>
    <source>
        <strain evidence="2">CGMCC 1.12754</strain>
    </source>
</reference>
<evidence type="ECO:0000313" key="2">
    <source>
        <dbReference type="EMBL" id="GGG83541.1"/>
    </source>
</evidence>
<keyword evidence="3" id="KW-1185">Reference proteome</keyword>
<dbReference type="EMBL" id="BMFR01000016">
    <property type="protein sequence ID" value="GGG83541.1"/>
    <property type="molecule type" value="Genomic_DNA"/>
</dbReference>
<dbReference type="InterPro" id="IPR004360">
    <property type="entry name" value="Glyas_Fos-R_dOase_dom"/>
</dbReference>
<protein>
    <submittedName>
        <fullName evidence="2">Lactoylglutathione lyase</fullName>
    </submittedName>
</protein>